<dbReference type="Proteomes" id="UP001302126">
    <property type="component" value="Unassembled WGS sequence"/>
</dbReference>
<evidence type="ECO:0000313" key="1">
    <source>
        <dbReference type="EMBL" id="KAK4187563.1"/>
    </source>
</evidence>
<feature type="non-terminal residue" evidence="1">
    <location>
        <position position="327"/>
    </location>
</feature>
<protein>
    <submittedName>
        <fullName evidence="1">Uncharacterized protein</fullName>
    </submittedName>
</protein>
<dbReference type="PANTHER" id="PTHR46411:SF2">
    <property type="entry name" value="AAA+ ATPASE DOMAIN-CONTAINING PROTEIN"/>
    <property type="match status" value="1"/>
</dbReference>
<comment type="caution">
    <text evidence="1">The sequence shown here is derived from an EMBL/GenBank/DDBJ whole genome shotgun (WGS) entry which is preliminary data.</text>
</comment>
<dbReference type="EMBL" id="MU864400">
    <property type="protein sequence ID" value="KAK4187563.1"/>
    <property type="molecule type" value="Genomic_DNA"/>
</dbReference>
<gene>
    <name evidence="1" type="ORF">QBC35DRAFT_474359</name>
</gene>
<organism evidence="1 2">
    <name type="scientific">Podospora australis</name>
    <dbReference type="NCBI Taxonomy" id="1536484"/>
    <lineage>
        <taxon>Eukaryota</taxon>
        <taxon>Fungi</taxon>
        <taxon>Dikarya</taxon>
        <taxon>Ascomycota</taxon>
        <taxon>Pezizomycotina</taxon>
        <taxon>Sordariomycetes</taxon>
        <taxon>Sordariomycetidae</taxon>
        <taxon>Sordariales</taxon>
        <taxon>Podosporaceae</taxon>
        <taxon>Podospora</taxon>
    </lineage>
</organism>
<dbReference type="AlphaFoldDB" id="A0AAN6WSK2"/>
<evidence type="ECO:0000313" key="2">
    <source>
        <dbReference type="Proteomes" id="UP001302126"/>
    </source>
</evidence>
<reference evidence="1" key="1">
    <citation type="journal article" date="2023" name="Mol. Phylogenet. Evol.">
        <title>Genome-scale phylogeny and comparative genomics of the fungal order Sordariales.</title>
        <authorList>
            <person name="Hensen N."/>
            <person name="Bonometti L."/>
            <person name="Westerberg I."/>
            <person name="Brannstrom I.O."/>
            <person name="Guillou S."/>
            <person name="Cros-Aarteil S."/>
            <person name="Calhoun S."/>
            <person name="Haridas S."/>
            <person name="Kuo A."/>
            <person name="Mondo S."/>
            <person name="Pangilinan J."/>
            <person name="Riley R."/>
            <person name="LaButti K."/>
            <person name="Andreopoulos B."/>
            <person name="Lipzen A."/>
            <person name="Chen C."/>
            <person name="Yan M."/>
            <person name="Daum C."/>
            <person name="Ng V."/>
            <person name="Clum A."/>
            <person name="Steindorff A."/>
            <person name="Ohm R.A."/>
            <person name="Martin F."/>
            <person name="Silar P."/>
            <person name="Natvig D.O."/>
            <person name="Lalanne C."/>
            <person name="Gautier V."/>
            <person name="Ament-Velasquez S.L."/>
            <person name="Kruys A."/>
            <person name="Hutchinson M.I."/>
            <person name="Powell A.J."/>
            <person name="Barry K."/>
            <person name="Miller A.N."/>
            <person name="Grigoriev I.V."/>
            <person name="Debuchy R."/>
            <person name="Gladieux P."/>
            <person name="Hiltunen Thoren M."/>
            <person name="Johannesson H."/>
        </authorList>
    </citation>
    <scope>NUCLEOTIDE SEQUENCE</scope>
    <source>
        <strain evidence="1">PSN309</strain>
    </source>
</reference>
<reference evidence="1" key="2">
    <citation type="submission" date="2023-05" db="EMBL/GenBank/DDBJ databases">
        <authorList>
            <consortium name="Lawrence Berkeley National Laboratory"/>
            <person name="Steindorff A."/>
            <person name="Hensen N."/>
            <person name="Bonometti L."/>
            <person name="Westerberg I."/>
            <person name="Brannstrom I.O."/>
            <person name="Guillou S."/>
            <person name="Cros-Aarteil S."/>
            <person name="Calhoun S."/>
            <person name="Haridas S."/>
            <person name="Kuo A."/>
            <person name="Mondo S."/>
            <person name="Pangilinan J."/>
            <person name="Riley R."/>
            <person name="Labutti K."/>
            <person name="Andreopoulos B."/>
            <person name="Lipzen A."/>
            <person name="Chen C."/>
            <person name="Yanf M."/>
            <person name="Daum C."/>
            <person name="Ng V."/>
            <person name="Clum A."/>
            <person name="Ohm R."/>
            <person name="Martin F."/>
            <person name="Silar P."/>
            <person name="Natvig D."/>
            <person name="Lalanne C."/>
            <person name="Gautier V."/>
            <person name="Ament-Velasquez S.L."/>
            <person name="Kruys A."/>
            <person name="Hutchinson M.I."/>
            <person name="Powell A.J."/>
            <person name="Barry K."/>
            <person name="Miller A.N."/>
            <person name="Grigoriev I.V."/>
            <person name="Debuchy R."/>
            <person name="Gladieux P."/>
            <person name="Thoren M.H."/>
            <person name="Johannesson H."/>
        </authorList>
    </citation>
    <scope>NUCLEOTIDE SEQUENCE</scope>
    <source>
        <strain evidence="1">PSN309</strain>
    </source>
</reference>
<dbReference type="PANTHER" id="PTHR46411">
    <property type="entry name" value="FAMILY ATPASE, PUTATIVE-RELATED"/>
    <property type="match status" value="1"/>
</dbReference>
<proteinExistence type="predicted"/>
<accession>A0AAN6WSK2</accession>
<name>A0AAN6WSK2_9PEZI</name>
<keyword evidence="2" id="KW-1185">Reference proteome</keyword>
<sequence length="327" mass="37745">MAKSSPPHSALYFARHRIAELSKSSDNDEIRTRCALLCDVIQDIFHDKFEEIEALNKEEAITYDLLWTLFPPGGIFVVQSRNDVVPPQATIGFDGFCFVNRFSDTVFTYFTGKVQLSSLLSGGTQSYVDLDQSNGKLRDQLITRGRKAVYLQTARYLIWCPKDTSNEHPWLAWKKQERVICDQYLSRKAEGLLPPKTPVVPPGIPNRHPHLVPNLGHNMSRGRPKPYKPYELLGYQGTAMVRTRFRRPTREEMGINRRVLTESEDNLLLICPWIRSYSLDKNIWFDASFDRLEPVTVPDTTILDRVIYNENKKDVLRTLARATRREE</sequence>